<dbReference type="Pfam" id="PF02447">
    <property type="entry name" value="GntP_permease"/>
    <property type="match status" value="1"/>
</dbReference>
<dbReference type="NCBIfam" id="TIGR00791">
    <property type="entry name" value="gntP"/>
    <property type="match status" value="1"/>
</dbReference>
<sequence>MNFAVETIATASPAAIVGLVVAIAVLIFLVLKTKVHALLALIIAASIAALAAGMTPEAAVASITKGFGSTLATIGLVVGFGVMMGRILEVSGAAEKLAISMIRWLGSKREDWALSVAGYIISIPIFVDSAFVILTPLVKALSSSTGRSKLTLGIAMAGGMVLTHHAVPPTPGPLGAAGIYGVSIGDMILYGLLLTLPALVTVTLYARFVGPKIDAMAPVSVSVAAGGGDSILPVADNKTTAKEAFKEFNELADERLKELPSLFLSLLPVLGPIVLIFLNTGISAVAKATDGAIPDMVVQIASFIGNPVIAVGIGVLLAIYGLARQMDRNSVLAEMEKGVESAGIILLVTGGGGALGAVLRDSGVGDAIGQWVSTLPLPSILIPFLIATMVRLVQGSGTVAIITSASLSAPILAQIPDVNMVLAAQAACLGAMVFSYFNDSLFWVVNRMLGVTDVKRQILTWSIPTTVAWATALVTILVADIFL</sequence>
<dbReference type="EMBL" id="JAGIOE010000001">
    <property type="protein sequence ID" value="MBP2374924.1"/>
    <property type="molecule type" value="Genomic_DNA"/>
</dbReference>
<evidence type="ECO:0000313" key="2">
    <source>
        <dbReference type="EMBL" id="MBP2374924.1"/>
    </source>
</evidence>
<gene>
    <name evidence="2" type="ORF">JOF46_002836</name>
</gene>
<feature type="transmembrane region" description="Helical" evidence="1">
    <location>
        <begin position="342"/>
        <end position="360"/>
    </location>
</feature>
<evidence type="ECO:0000313" key="3">
    <source>
        <dbReference type="Proteomes" id="UP000766570"/>
    </source>
</evidence>
<feature type="transmembrane region" description="Helical" evidence="1">
    <location>
        <begin position="12"/>
        <end position="31"/>
    </location>
</feature>
<organism evidence="2 3">
    <name type="scientific">Paeniglutamicibacter psychrophenolicus</name>
    <dbReference type="NCBI Taxonomy" id="257454"/>
    <lineage>
        <taxon>Bacteria</taxon>
        <taxon>Bacillati</taxon>
        <taxon>Actinomycetota</taxon>
        <taxon>Actinomycetes</taxon>
        <taxon>Micrococcales</taxon>
        <taxon>Micrococcaceae</taxon>
        <taxon>Paeniglutamicibacter</taxon>
    </lineage>
</organism>
<protein>
    <submittedName>
        <fullName evidence="2">GntP family gluconate:H+ symporter</fullName>
    </submittedName>
</protein>
<keyword evidence="1" id="KW-0472">Membrane</keyword>
<proteinExistence type="predicted"/>
<evidence type="ECO:0000256" key="1">
    <source>
        <dbReference type="SAM" id="Phobius"/>
    </source>
</evidence>
<dbReference type="InterPro" id="IPR003474">
    <property type="entry name" value="Glcn_transporter"/>
</dbReference>
<feature type="transmembrane region" description="Helical" evidence="1">
    <location>
        <begin position="458"/>
        <end position="482"/>
    </location>
</feature>
<feature type="transmembrane region" description="Helical" evidence="1">
    <location>
        <begin position="419"/>
        <end position="438"/>
    </location>
</feature>
<keyword evidence="1" id="KW-0812">Transmembrane</keyword>
<feature type="transmembrane region" description="Helical" evidence="1">
    <location>
        <begin position="380"/>
        <end position="407"/>
    </location>
</feature>
<keyword evidence="3" id="KW-1185">Reference proteome</keyword>
<dbReference type="RefSeq" id="WP_209908095.1">
    <property type="nucleotide sequence ID" value="NZ_BAAAMI010000008.1"/>
</dbReference>
<feature type="transmembrane region" description="Helical" evidence="1">
    <location>
        <begin position="298"/>
        <end position="322"/>
    </location>
</feature>
<accession>A0ABS4WFD5</accession>
<dbReference type="PANTHER" id="PTHR30354">
    <property type="entry name" value="GNT FAMILY GLUCONATE TRANSPORTER"/>
    <property type="match status" value="1"/>
</dbReference>
<reference evidence="2 3" key="1">
    <citation type="submission" date="2021-03" db="EMBL/GenBank/DDBJ databases">
        <title>Sequencing the genomes of 1000 actinobacteria strains.</title>
        <authorList>
            <person name="Klenk H.-P."/>
        </authorList>
    </citation>
    <scope>NUCLEOTIDE SEQUENCE [LARGE SCALE GENOMIC DNA]</scope>
    <source>
        <strain evidence="2 3">DSM 15454</strain>
    </source>
</reference>
<dbReference type="PANTHER" id="PTHR30354:SF11">
    <property type="entry name" value="PERMEASE"/>
    <property type="match status" value="1"/>
</dbReference>
<feature type="transmembrane region" description="Helical" evidence="1">
    <location>
        <begin position="112"/>
        <end position="138"/>
    </location>
</feature>
<feature type="transmembrane region" description="Helical" evidence="1">
    <location>
        <begin position="187"/>
        <end position="206"/>
    </location>
</feature>
<feature type="transmembrane region" description="Helical" evidence="1">
    <location>
        <begin position="37"/>
        <end position="55"/>
    </location>
</feature>
<dbReference type="Proteomes" id="UP000766570">
    <property type="component" value="Unassembled WGS sequence"/>
</dbReference>
<feature type="transmembrane region" description="Helical" evidence="1">
    <location>
        <begin position="262"/>
        <end position="286"/>
    </location>
</feature>
<keyword evidence="1" id="KW-1133">Transmembrane helix</keyword>
<feature type="transmembrane region" description="Helical" evidence="1">
    <location>
        <begin position="67"/>
        <end position="88"/>
    </location>
</feature>
<comment type="caution">
    <text evidence="2">The sequence shown here is derived from an EMBL/GenBank/DDBJ whole genome shotgun (WGS) entry which is preliminary data.</text>
</comment>
<dbReference type="PIRSF" id="PIRSF002746">
    <property type="entry name" value="Gluconate_transporter"/>
    <property type="match status" value="1"/>
</dbReference>
<name>A0ABS4WFD5_9MICC</name>